<dbReference type="SUPFAM" id="SSF51905">
    <property type="entry name" value="FAD/NAD(P)-binding domain"/>
    <property type="match status" value="1"/>
</dbReference>
<dbReference type="Proteomes" id="UP000729733">
    <property type="component" value="Unassembled WGS sequence"/>
</dbReference>
<dbReference type="Gene3D" id="3.50.50.60">
    <property type="entry name" value="FAD/NAD(P)-binding domain"/>
    <property type="match status" value="1"/>
</dbReference>
<dbReference type="InterPro" id="IPR036188">
    <property type="entry name" value="FAD/NAD-bd_sf"/>
</dbReference>
<name>A0A964FFE7_9CYAN</name>
<dbReference type="InterPro" id="IPR006231">
    <property type="entry name" value="MQO"/>
</dbReference>
<evidence type="ECO:0000256" key="5">
    <source>
        <dbReference type="ARBA" id="ARBA00022532"/>
    </source>
</evidence>
<keyword evidence="6" id="KW-0285">Flavoprotein</keyword>
<dbReference type="GO" id="GO:0006099">
    <property type="term" value="P:tricarboxylic acid cycle"/>
    <property type="evidence" value="ECO:0007669"/>
    <property type="project" value="UniProtKB-KW"/>
</dbReference>
<gene>
    <name evidence="11" type="ORF">I4641_07785</name>
</gene>
<proteinExistence type="predicted"/>
<comment type="caution">
    <text evidence="11">The sequence shown here is derived from an EMBL/GenBank/DDBJ whole genome shotgun (WGS) entry which is preliminary data.</text>
</comment>
<sequence length="449" mass="50118">MDNQTYDVVVIGGGVCGTALLYTLSKYSNVQNIALIEKESDVALVNSHTNSNSQTLHFGDIETNYTLAKATKVNEGASLVKNYLLAQDKQQAIYTKYHKMVLGVGSKQVEKLKARYQEFKQLFPSLKLLDRSQIAEKEPKVLEARDIAEEIIALYTDEGYAVDFNALAQSFLANAINKTNKKIDLLLETKVTKITKNREQYQITISDQIINAKIVVVAAGAHSLLFAKSLGYGLDYALLSVAGSFYFAPRLLNGKVYTVQCEKLPFAAIHGDPEVHNKAIARFGPTAKVLPLLERHNYSSLIEYFQTAGLSWKAILSFLKILSDPTIFKYIALNFIYDFPLIGKRLFIKEVRKIIPAIKLNNLSYARGYGGVRPQIVNLKTKTLEMGEAKILGDKIIFNITPSPGASTCLQNALEDTERIIDFLGDNYQFDRQKFLADLTATEDLAPNY</sequence>
<dbReference type="Gene3D" id="3.30.9.10">
    <property type="entry name" value="D-Amino Acid Oxidase, subunit A, domain 2"/>
    <property type="match status" value="1"/>
</dbReference>
<dbReference type="GO" id="GO:0047545">
    <property type="term" value="F:(S)-2-hydroxyglutarate dehydrogenase activity"/>
    <property type="evidence" value="ECO:0007669"/>
    <property type="project" value="TreeGrafter"/>
</dbReference>
<evidence type="ECO:0000256" key="7">
    <source>
        <dbReference type="ARBA" id="ARBA00022827"/>
    </source>
</evidence>
<accession>A0A964FFE7</accession>
<dbReference type="GO" id="GO:0008924">
    <property type="term" value="F:L-malate dehydrogenase (quinone) activity"/>
    <property type="evidence" value="ECO:0007669"/>
    <property type="project" value="UniProtKB-EC"/>
</dbReference>
<keyword evidence="8" id="KW-0560">Oxidoreductase</keyword>
<evidence type="ECO:0000256" key="10">
    <source>
        <dbReference type="ARBA" id="ARBA00031550"/>
    </source>
</evidence>
<dbReference type="GO" id="GO:0005737">
    <property type="term" value="C:cytoplasm"/>
    <property type="evidence" value="ECO:0007669"/>
    <property type="project" value="TreeGrafter"/>
</dbReference>
<evidence type="ECO:0000313" key="12">
    <source>
        <dbReference type="Proteomes" id="UP000729733"/>
    </source>
</evidence>
<comment type="pathway">
    <text evidence="3">Carbohydrate metabolism; tricarboxylic acid cycle; oxaloacetate from (S)-malate (quinone route): step 1/1.</text>
</comment>
<keyword evidence="7" id="KW-0274">FAD</keyword>
<evidence type="ECO:0000313" key="11">
    <source>
        <dbReference type="EMBL" id="MCC0176877.1"/>
    </source>
</evidence>
<dbReference type="EC" id="1.1.5.4" evidence="4"/>
<comment type="catalytic activity">
    <reaction evidence="1">
        <text>(S)-malate + a quinone = a quinol + oxaloacetate</text>
        <dbReference type="Rhea" id="RHEA:46012"/>
        <dbReference type="ChEBI" id="CHEBI:15589"/>
        <dbReference type="ChEBI" id="CHEBI:16452"/>
        <dbReference type="ChEBI" id="CHEBI:24646"/>
        <dbReference type="ChEBI" id="CHEBI:132124"/>
        <dbReference type="EC" id="1.1.5.4"/>
    </reaction>
</comment>
<evidence type="ECO:0000256" key="3">
    <source>
        <dbReference type="ARBA" id="ARBA00005012"/>
    </source>
</evidence>
<dbReference type="PANTHER" id="PTHR43104:SF2">
    <property type="entry name" value="L-2-HYDROXYGLUTARATE DEHYDROGENASE, MITOCHONDRIAL"/>
    <property type="match status" value="1"/>
</dbReference>
<keyword evidence="5" id="KW-0816">Tricarboxylic acid cycle</keyword>
<keyword evidence="12" id="KW-1185">Reference proteome</keyword>
<evidence type="ECO:0000256" key="9">
    <source>
        <dbReference type="ARBA" id="ARBA00030660"/>
    </source>
</evidence>
<organism evidence="11 12">
    <name type="scientific">Waterburya agarophytonicola KI4</name>
    <dbReference type="NCBI Taxonomy" id="2874699"/>
    <lineage>
        <taxon>Bacteria</taxon>
        <taxon>Bacillati</taxon>
        <taxon>Cyanobacteriota</taxon>
        <taxon>Cyanophyceae</taxon>
        <taxon>Pleurocapsales</taxon>
        <taxon>Hyellaceae</taxon>
        <taxon>Waterburya</taxon>
        <taxon>Waterburya agarophytonicola</taxon>
    </lineage>
</organism>
<dbReference type="AlphaFoldDB" id="A0A964FFE7"/>
<dbReference type="EMBL" id="JADWDC010000013">
    <property type="protein sequence ID" value="MCC0176877.1"/>
    <property type="molecule type" value="Genomic_DNA"/>
</dbReference>
<evidence type="ECO:0000256" key="8">
    <source>
        <dbReference type="ARBA" id="ARBA00023002"/>
    </source>
</evidence>
<dbReference type="PANTHER" id="PTHR43104">
    <property type="entry name" value="L-2-HYDROXYGLUTARATE DEHYDROGENASE, MITOCHONDRIAL"/>
    <property type="match status" value="1"/>
</dbReference>
<evidence type="ECO:0000256" key="6">
    <source>
        <dbReference type="ARBA" id="ARBA00022630"/>
    </source>
</evidence>
<evidence type="ECO:0000256" key="2">
    <source>
        <dbReference type="ARBA" id="ARBA00001974"/>
    </source>
</evidence>
<evidence type="ECO:0000256" key="4">
    <source>
        <dbReference type="ARBA" id="ARBA00013026"/>
    </source>
</evidence>
<dbReference type="RefSeq" id="WP_229639913.1">
    <property type="nucleotide sequence ID" value="NZ_JADWDC010000013.1"/>
</dbReference>
<protein>
    <recommendedName>
        <fullName evidence="4">malate dehydrogenase (quinone)</fullName>
        <ecNumber evidence="4">1.1.5.4</ecNumber>
    </recommendedName>
    <alternativeName>
        <fullName evidence="10">MQO</fullName>
    </alternativeName>
    <alternativeName>
        <fullName evidence="9">Malate dehydrogenase [quinone]</fullName>
    </alternativeName>
</protein>
<reference evidence="11" key="1">
    <citation type="journal article" date="2021" name="Antonie Van Leeuwenhoek">
        <title>Draft genome and description of Waterburya agarophytonicola gen. nov. sp. nov. (Pleurocapsales, Cyanobacteria): a seaweed symbiont.</title>
        <authorList>
            <person name="Bonthond G."/>
            <person name="Shalygin S."/>
            <person name="Bayer T."/>
            <person name="Weinberger F."/>
        </authorList>
    </citation>
    <scope>NUCLEOTIDE SEQUENCE</scope>
    <source>
        <strain evidence="11">KI4</strain>
    </source>
</reference>
<evidence type="ECO:0000256" key="1">
    <source>
        <dbReference type="ARBA" id="ARBA00001139"/>
    </source>
</evidence>
<dbReference type="Pfam" id="PF06039">
    <property type="entry name" value="Mqo"/>
    <property type="match status" value="1"/>
</dbReference>
<comment type="cofactor">
    <cofactor evidence="2">
        <name>FAD</name>
        <dbReference type="ChEBI" id="CHEBI:57692"/>
    </cofactor>
</comment>